<dbReference type="PANTHER" id="PTHR33662">
    <property type="entry name" value="OTU DEUBIQUITINASE WITH LINEAR LINKAGE-SPECIFICITY A-RELATED"/>
    <property type="match status" value="1"/>
</dbReference>
<sequence>DLYRTAEEIEQERQEKHQEFGLTHYICHTASLVPDSEDQYSVAAPECLLSYSQREWRGNTSKSRLIKKGYEAIGEKFESLRIVRGDNYCALRATLFQILSQSQKLPDWLKDSEELVDQWKFPPVCKKEGRAVEHLESCLNLLKTRWQEAVQCESPAERESVCQKVFVGQSEEYELLEALKFLMLKTAVQLHSNMEKGSDVPEFCWLLFARDTSKCPKSFLTNHLRHVGFSGGLEQVEMFLLGYSLQQTIQVYRLYKTDTEEFITYYPDDHRTLWPNLSLVTEDDRHYNVPVPKLQKHNCITIIDNQNCI</sequence>
<keyword evidence="3" id="KW-0963">Cytoplasm</keyword>
<dbReference type="PRINTS" id="PR02057">
    <property type="entry name" value="PROTEINF105B"/>
</dbReference>
<evidence type="ECO:0000256" key="2">
    <source>
        <dbReference type="ARBA" id="ARBA00010267"/>
    </source>
</evidence>
<dbReference type="PANTHER" id="PTHR33662:SF3">
    <property type="entry name" value="FIBROUS SHEATH CABYR-BINDING PROTEIN-LIKE-RELATED"/>
    <property type="match status" value="1"/>
</dbReference>
<dbReference type="InterPro" id="IPR023235">
    <property type="entry name" value="FAM105"/>
</dbReference>
<dbReference type="Ensembl" id="ENSAMXT00005006827.1">
    <property type="protein sequence ID" value="ENSAMXP00005006009.1"/>
    <property type="gene ID" value="ENSAMXG00005003594.1"/>
</dbReference>
<proteinExistence type="inferred from homology"/>
<dbReference type="OrthoDB" id="5962728at2759"/>
<dbReference type="Proteomes" id="UP000694621">
    <property type="component" value="Unplaced"/>
</dbReference>
<dbReference type="InterPro" id="IPR023237">
    <property type="entry name" value="Otulin"/>
</dbReference>
<dbReference type="AlphaFoldDB" id="A0A8B9H1W1"/>
<feature type="region of interest" description="Linear diubiquitin binding" evidence="5">
    <location>
        <begin position="55"/>
        <end position="56"/>
    </location>
</feature>
<dbReference type="Pfam" id="PF16218">
    <property type="entry name" value="Peptidase_C101"/>
    <property type="match status" value="1"/>
</dbReference>
<feature type="active site" evidence="4">
    <location>
        <position position="86"/>
    </location>
</feature>
<dbReference type="GO" id="GO:1990108">
    <property type="term" value="P:protein linear deubiquitination"/>
    <property type="evidence" value="ECO:0007669"/>
    <property type="project" value="InterPro"/>
</dbReference>
<reference evidence="6" key="1">
    <citation type="submission" date="2025-08" db="UniProtKB">
        <authorList>
            <consortium name="Ensembl"/>
        </authorList>
    </citation>
    <scope>IDENTIFICATION</scope>
</reference>
<evidence type="ECO:0000313" key="6">
    <source>
        <dbReference type="Ensembl" id="ENSAMXP00005006009.1"/>
    </source>
</evidence>
<feature type="active site" evidence="4">
    <location>
        <position position="286"/>
    </location>
</feature>
<accession>A0A8B9H1W1</accession>
<evidence type="ECO:0000256" key="5">
    <source>
        <dbReference type="PIRSR" id="PIRSR623237-2"/>
    </source>
</evidence>
<evidence type="ECO:0000256" key="3">
    <source>
        <dbReference type="ARBA" id="ARBA00022490"/>
    </source>
</evidence>
<evidence type="ECO:0000256" key="4">
    <source>
        <dbReference type="PIRSR" id="PIRSR623237-1"/>
    </source>
</evidence>
<dbReference type="GO" id="GO:0004843">
    <property type="term" value="F:cysteine-type deubiquitinase activity"/>
    <property type="evidence" value="ECO:0007669"/>
    <property type="project" value="InterPro"/>
</dbReference>
<evidence type="ECO:0000313" key="7">
    <source>
        <dbReference type="Proteomes" id="UP000694621"/>
    </source>
</evidence>
<feature type="site" description="Linear diubiquitin binding" evidence="5">
    <location>
        <position position="261"/>
    </location>
</feature>
<comment type="similarity">
    <text evidence="2">Belongs to the peptidase C65 family. Otulin subfamily.</text>
</comment>
<evidence type="ECO:0000256" key="1">
    <source>
        <dbReference type="ARBA" id="ARBA00004496"/>
    </source>
</evidence>
<feature type="region of interest" description="Linear diubiquitin binding" evidence="5">
    <location>
        <begin position="283"/>
        <end position="285"/>
    </location>
</feature>
<feature type="region of interest" description="Linear diubiquitin binding" evidence="5">
    <location>
        <begin position="84"/>
        <end position="86"/>
    </location>
</feature>
<organism evidence="6 7">
    <name type="scientific">Astyanax mexicanus</name>
    <name type="common">Blind cave fish</name>
    <name type="synonym">Astyanax fasciatus mexicanus</name>
    <dbReference type="NCBI Taxonomy" id="7994"/>
    <lineage>
        <taxon>Eukaryota</taxon>
        <taxon>Metazoa</taxon>
        <taxon>Chordata</taxon>
        <taxon>Craniata</taxon>
        <taxon>Vertebrata</taxon>
        <taxon>Euteleostomi</taxon>
        <taxon>Actinopterygii</taxon>
        <taxon>Neopterygii</taxon>
        <taxon>Teleostei</taxon>
        <taxon>Ostariophysi</taxon>
        <taxon>Characiformes</taxon>
        <taxon>Characoidei</taxon>
        <taxon>Acestrorhamphidae</taxon>
        <taxon>Acestrorhamphinae</taxon>
        <taxon>Astyanax</taxon>
    </lineage>
</organism>
<dbReference type="PRINTS" id="PR02055">
    <property type="entry name" value="PROTEINF105"/>
</dbReference>
<comment type="subcellular location">
    <subcellularLocation>
        <location evidence="1">Cytoplasm</location>
    </subcellularLocation>
</comment>
<dbReference type="GO" id="GO:0005737">
    <property type="term" value="C:cytoplasm"/>
    <property type="evidence" value="ECO:0007669"/>
    <property type="project" value="UniProtKB-SubCell"/>
</dbReference>
<feature type="active site" description="Nucleophile" evidence="4">
    <location>
        <position position="89"/>
    </location>
</feature>
<protein>
    <submittedName>
        <fullName evidence="6">OTU deubiquitinase with linear linkage specificity b</fullName>
    </submittedName>
</protein>
<name>A0A8B9H1W1_ASTMX</name>